<keyword evidence="3" id="KW-1185">Reference proteome</keyword>
<organism evidence="2 3">
    <name type="scientific">Exidia glandulosa HHB12029</name>
    <dbReference type="NCBI Taxonomy" id="1314781"/>
    <lineage>
        <taxon>Eukaryota</taxon>
        <taxon>Fungi</taxon>
        <taxon>Dikarya</taxon>
        <taxon>Basidiomycota</taxon>
        <taxon>Agaricomycotina</taxon>
        <taxon>Agaricomycetes</taxon>
        <taxon>Auriculariales</taxon>
        <taxon>Exidiaceae</taxon>
        <taxon>Exidia</taxon>
    </lineage>
</organism>
<feature type="region of interest" description="Disordered" evidence="1">
    <location>
        <begin position="212"/>
        <end position="252"/>
    </location>
</feature>
<dbReference type="EMBL" id="KV425885">
    <property type="protein sequence ID" value="KZW03054.1"/>
    <property type="molecule type" value="Genomic_DNA"/>
</dbReference>
<feature type="compositionally biased region" description="Basic residues" evidence="1">
    <location>
        <begin position="212"/>
        <end position="228"/>
    </location>
</feature>
<evidence type="ECO:0000313" key="2">
    <source>
        <dbReference type="EMBL" id="KZW03054.1"/>
    </source>
</evidence>
<dbReference type="Proteomes" id="UP000077266">
    <property type="component" value="Unassembled WGS sequence"/>
</dbReference>
<evidence type="ECO:0000313" key="3">
    <source>
        <dbReference type="Proteomes" id="UP000077266"/>
    </source>
</evidence>
<reference evidence="2 3" key="1">
    <citation type="journal article" date="2016" name="Mol. Biol. Evol.">
        <title>Comparative Genomics of Early-Diverging Mushroom-Forming Fungi Provides Insights into the Origins of Lignocellulose Decay Capabilities.</title>
        <authorList>
            <person name="Nagy L.G."/>
            <person name="Riley R."/>
            <person name="Tritt A."/>
            <person name="Adam C."/>
            <person name="Daum C."/>
            <person name="Floudas D."/>
            <person name="Sun H."/>
            <person name="Yadav J.S."/>
            <person name="Pangilinan J."/>
            <person name="Larsson K.H."/>
            <person name="Matsuura K."/>
            <person name="Barry K."/>
            <person name="Labutti K."/>
            <person name="Kuo R."/>
            <person name="Ohm R.A."/>
            <person name="Bhattacharya S.S."/>
            <person name="Shirouzu T."/>
            <person name="Yoshinaga Y."/>
            <person name="Martin F.M."/>
            <person name="Grigoriev I.V."/>
            <person name="Hibbett D.S."/>
        </authorList>
    </citation>
    <scope>NUCLEOTIDE SEQUENCE [LARGE SCALE GENOMIC DNA]</scope>
    <source>
        <strain evidence="2 3">HHB12029</strain>
    </source>
</reference>
<evidence type="ECO:0000256" key="1">
    <source>
        <dbReference type="SAM" id="MobiDB-lite"/>
    </source>
</evidence>
<name>A0A165Q479_EXIGL</name>
<gene>
    <name evidence="2" type="ORF">EXIGLDRAFT_319351</name>
</gene>
<accession>A0A165Q479</accession>
<proteinExistence type="predicted"/>
<dbReference type="AlphaFoldDB" id="A0A165Q479"/>
<protein>
    <submittedName>
        <fullName evidence="2">Uncharacterized protein</fullName>
    </submittedName>
</protein>
<dbReference type="InParanoid" id="A0A165Q479"/>
<sequence>MTSCAQAAEWDDARVDSARGRHEVMGVRHRRESQAPNARGATNAPSFVGIARATGGAGRKWRGRSSRASAWIPEGNFIASEGGALEIGSSWRRDKKALRVTDSAQTLFPLPPPSSFPLCIPRPRNVGSVSRDAGPRDARQPLPLLRQTPFRRRPARMGLFPGRPVPLRAARTDSARFHPPERGPLTTRRRPAETTLPLPRAVHMLRRLERKLRHMRHLPSPTRKRPARHTADERARQRSVLQDLPRIDLYDT</sequence>
<feature type="region of interest" description="Disordered" evidence="1">
    <location>
        <begin position="175"/>
        <end position="194"/>
    </location>
</feature>